<dbReference type="GO" id="GO:0022627">
    <property type="term" value="C:cytosolic small ribosomal subunit"/>
    <property type="evidence" value="ECO:0007669"/>
    <property type="project" value="UniProtKB-UniRule"/>
</dbReference>
<reference evidence="8 9" key="1">
    <citation type="journal article" date="2016" name="Nat. Commun.">
        <title>Thousands of microbial genomes shed light on interconnected biogeochemical processes in an aquifer system.</title>
        <authorList>
            <person name="Anantharaman K."/>
            <person name="Brown C.T."/>
            <person name="Hug L.A."/>
            <person name="Sharon I."/>
            <person name="Castelle C.J."/>
            <person name="Probst A.J."/>
            <person name="Thomas B.C."/>
            <person name="Singh A."/>
            <person name="Wilkins M.J."/>
            <person name="Karaoz U."/>
            <person name="Brodie E.L."/>
            <person name="Williams K.H."/>
            <person name="Hubbard S.S."/>
            <person name="Banfield J.F."/>
        </authorList>
    </citation>
    <scope>NUCLEOTIDE SEQUENCE [LARGE SCALE GENOMIC DNA]</scope>
</reference>
<dbReference type="PROSITE" id="PS00056">
    <property type="entry name" value="RIBOSOMAL_S17"/>
    <property type="match status" value="1"/>
</dbReference>
<dbReference type="PRINTS" id="PR00973">
    <property type="entry name" value="RIBOSOMALS17"/>
</dbReference>
<dbReference type="HAMAP" id="MF_01345_B">
    <property type="entry name" value="Ribosomal_uS17_B"/>
    <property type="match status" value="1"/>
</dbReference>
<keyword evidence="2 6" id="KW-0699">rRNA-binding</keyword>
<proteinExistence type="inferred from homology"/>
<comment type="function">
    <text evidence="6">One of the primary rRNA binding proteins, it binds specifically to the 5'-end of 16S ribosomal RNA.</text>
</comment>
<dbReference type="PANTHER" id="PTHR10744:SF1">
    <property type="entry name" value="SMALL RIBOSOMAL SUBUNIT PROTEIN US17M"/>
    <property type="match status" value="1"/>
</dbReference>
<keyword evidence="5 6" id="KW-0687">Ribonucleoprotein</keyword>
<organism evidence="8 9">
    <name type="scientific">Candidatus Ryanbacteria bacterium RIFCSPLOWO2_02_FULL_45_11c</name>
    <dbReference type="NCBI Taxonomy" id="1802128"/>
    <lineage>
        <taxon>Bacteria</taxon>
        <taxon>Candidatus Ryaniibacteriota</taxon>
    </lineage>
</organism>
<dbReference type="AlphaFoldDB" id="A0A1G2GX95"/>
<keyword evidence="3 6" id="KW-0694">RNA-binding</keyword>
<evidence type="ECO:0000256" key="1">
    <source>
        <dbReference type="ARBA" id="ARBA00010254"/>
    </source>
</evidence>
<dbReference type="Gene3D" id="2.40.50.140">
    <property type="entry name" value="Nucleic acid-binding proteins"/>
    <property type="match status" value="1"/>
</dbReference>
<dbReference type="GO" id="GO:0003735">
    <property type="term" value="F:structural constituent of ribosome"/>
    <property type="evidence" value="ECO:0007669"/>
    <property type="project" value="UniProtKB-UniRule"/>
</dbReference>
<dbReference type="Proteomes" id="UP000178186">
    <property type="component" value="Unassembled WGS sequence"/>
</dbReference>
<evidence type="ECO:0000256" key="2">
    <source>
        <dbReference type="ARBA" id="ARBA00022730"/>
    </source>
</evidence>
<evidence type="ECO:0000313" key="9">
    <source>
        <dbReference type="Proteomes" id="UP000178186"/>
    </source>
</evidence>
<dbReference type="PANTHER" id="PTHR10744">
    <property type="entry name" value="40S RIBOSOMAL PROTEIN S11 FAMILY MEMBER"/>
    <property type="match status" value="1"/>
</dbReference>
<evidence type="ECO:0000256" key="6">
    <source>
        <dbReference type="HAMAP-Rule" id="MF_01345"/>
    </source>
</evidence>
<dbReference type="InterPro" id="IPR019979">
    <property type="entry name" value="Ribosomal_uS17_CS"/>
</dbReference>
<dbReference type="SUPFAM" id="SSF50249">
    <property type="entry name" value="Nucleic acid-binding proteins"/>
    <property type="match status" value="1"/>
</dbReference>
<dbReference type="InterPro" id="IPR012340">
    <property type="entry name" value="NA-bd_OB-fold"/>
</dbReference>
<comment type="similarity">
    <text evidence="1 6 7">Belongs to the universal ribosomal protein uS17 family.</text>
</comment>
<accession>A0A1G2GX95</accession>
<name>A0A1G2GX95_9BACT</name>
<evidence type="ECO:0000256" key="4">
    <source>
        <dbReference type="ARBA" id="ARBA00022980"/>
    </source>
</evidence>
<evidence type="ECO:0000256" key="7">
    <source>
        <dbReference type="RuleBase" id="RU003872"/>
    </source>
</evidence>
<dbReference type="GO" id="GO:0006412">
    <property type="term" value="P:translation"/>
    <property type="evidence" value="ECO:0007669"/>
    <property type="project" value="UniProtKB-UniRule"/>
</dbReference>
<dbReference type="GO" id="GO:0019843">
    <property type="term" value="F:rRNA binding"/>
    <property type="evidence" value="ECO:0007669"/>
    <property type="project" value="UniProtKB-UniRule"/>
</dbReference>
<dbReference type="NCBIfam" id="NF004123">
    <property type="entry name" value="PRK05610.1"/>
    <property type="match status" value="1"/>
</dbReference>
<gene>
    <name evidence="6" type="primary">rpsQ</name>
    <name evidence="8" type="ORF">A3H64_00750</name>
</gene>
<dbReference type="CDD" id="cd00364">
    <property type="entry name" value="Ribosomal_uS17"/>
    <property type="match status" value="1"/>
</dbReference>
<dbReference type="InterPro" id="IPR000266">
    <property type="entry name" value="Ribosomal_uS17"/>
</dbReference>
<dbReference type="EMBL" id="MHNY01000038">
    <property type="protein sequence ID" value="OGZ54813.1"/>
    <property type="molecule type" value="Genomic_DNA"/>
</dbReference>
<comment type="subunit">
    <text evidence="6">Part of the 30S ribosomal subunit.</text>
</comment>
<sequence length="81" mass="9645">MENIYPKKLEGVIVSDRMAKTAVVLVTRLRKYPKYKKYYKVSKKFKAHDERNEYKVGDKVVIQETRPLSKDKRWNITGKIV</sequence>
<dbReference type="NCBIfam" id="TIGR03635">
    <property type="entry name" value="uS17_bact"/>
    <property type="match status" value="1"/>
</dbReference>
<evidence type="ECO:0000313" key="8">
    <source>
        <dbReference type="EMBL" id="OGZ54813.1"/>
    </source>
</evidence>
<evidence type="ECO:0000256" key="5">
    <source>
        <dbReference type="ARBA" id="ARBA00023274"/>
    </source>
</evidence>
<protein>
    <recommendedName>
        <fullName evidence="6">Small ribosomal subunit protein uS17</fullName>
    </recommendedName>
</protein>
<keyword evidence="4 6" id="KW-0689">Ribosomal protein</keyword>
<evidence type="ECO:0000256" key="3">
    <source>
        <dbReference type="ARBA" id="ARBA00022884"/>
    </source>
</evidence>
<comment type="caution">
    <text evidence="8">The sequence shown here is derived from an EMBL/GenBank/DDBJ whole genome shotgun (WGS) entry which is preliminary data.</text>
</comment>
<dbReference type="InterPro" id="IPR019984">
    <property type="entry name" value="Ribosomal_uS17_bact/chlr"/>
</dbReference>
<dbReference type="STRING" id="1802128.A3H64_00750"/>
<dbReference type="Pfam" id="PF00366">
    <property type="entry name" value="Ribosomal_S17"/>
    <property type="match status" value="1"/>
</dbReference>